<organism evidence="1 2">
    <name type="scientific">Leucocoprinus birnbaumii</name>
    <dbReference type="NCBI Taxonomy" id="56174"/>
    <lineage>
        <taxon>Eukaryota</taxon>
        <taxon>Fungi</taxon>
        <taxon>Dikarya</taxon>
        <taxon>Basidiomycota</taxon>
        <taxon>Agaricomycotina</taxon>
        <taxon>Agaricomycetes</taxon>
        <taxon>Agaricomycetidae</taxon>
        <taxon>Agaricales</taxon>
        <taxon>Agaricineae</taxon>
        <taxon>Agaricaceae</taxon>
        <taxon>Leucocoprinus</taxon>
    </lineage>
</organism>
<dbReference type="EMBL" id="JANIEX010001336">
    <property type="protein sequence ID" value="KAJ3559120.1"/>
    <property type="molecule type" value="Genomic_DNA"/>
</dbReference>
<dbReference type="Proteomes" id="UP001213000">
    <property type="component" value="Unassembled WGS sequence"/>
</dbReference>
<evidence type="ECO:0000313" key="2">
    <source>
        <dbReference type="Proteomes" id="UP001213000"/>
    </source>
</evidence>
<dbReference type="AlphaFoldDB" id="A0AAD5VGQ4"/>
<reference evidence="1" key="1">
    <citation type="submission" date="2022-07" db="EMBL/GenBank/DDBJ databases">
        <title>Genome Sequence of Leucocoprinus birnbaumii.</title>
        <authorList>
            <person name="Buettner E."/>
        </authorList>
    </citation>
    <scope>NUCLEOTIDE SEQUENCE</scope>
    <source>
        <strain evidence="1">VT141</strain>
    </source>
</reference>
<comment type="caution">
    <text evidence="1">The sequence shown here is derived from an EMBL/GenBank/DDBJ whole genome shotgun (WGS) entry which is preliminary data.</text>
</comment>
<sequence>MVGETFAFKLLPTSILIIASSDQTGSASLYDLETVIKASFLANSSFSAETSTIQSTGSLLARYYSKFFSVHYSIFLPTESMPYTPAELPVLSIDKETGEARLFQLGIPSEGFVSILDAKPHLVEPRASFWMKPSKQVDFVGLGPTGNRMAWMEILPGDDLQIKKAILPTSGEKEVVISEILPQSEFPVKHSDCISLWLDERRGRICVSTLSQQIYTLDL</sequence>
<evidence type="ECO:0000313" key="1">
    <source>
        <dbReference type="EMBL" id="KAJ3559120.1"/>
    </source>
</evidence>
<accession>A0AAD5VGQ4</accession>
<name>A0AAD5VGQ4_9AGAR</name>
<protein>
    <submittedName>
        <fullName evidence="1">Uncharacterized protein</fullName>
    </submittedName>
</protein>
<keyword evidence="2" id="KW-1185">Reference proteome</keyword>
<gene>
    <name evidence="1" type="ORF">NP233_g11346</name>
</gene>
<proteinExistence type="predicted"/>